<evidence type="ECO:0008006" key="3">
    <source>
        <dbReference type="Google" id="ProtNLM"/>
    </source>
</evidence>
<evidence type="ECO:0000313" key="2">
    <source>
        <dbReference type="Proteomes" id="UP000011592"/>
    </source>
</evidence>
<dbReference type="PANTHER" id="PTHR39550">
    <property type="entry name" value="SLL0658 PROTEIN"/>
    <property type="match status" value="1"/>
</dbReference>
<dbReference type="InterPro" id="IPR021799">
    <property type="entry name" value="PIN-like_prokaryotic"/>
</dbReference>
<dbReference type="EMBL" id="AOIJ01000045">
    <property type="protein sequence ID" value="ELY80884.1"/>
    <property type="molecule type" value="Genomic_DNA"/>
</dbReference>
<dbReference type="PANTHER" id="PTHR39550:SF1">
    <property type="entry name" value="SLL0658 PROTEIN"/>
    <property type="match status" value="1"/>
</dbReference>
<dbReference type="RefSeq" id="WP_008454842.1">
    <property type="nucleotide sequence ID" value="NZ_AOIJ01000045.1"/>
</dbReference>
<evidence type="ECO:0000313" key="1">
    <source>
        <dbReference type="EMBL" id="ELY80884.1"/>
    </source>
</evidence>
<keyword evidence="2" id="KW-1185">Reference proteome</keyword>
<dbReference type="AlphaFoldDB" id="L9Z3E2"/>
<dbReference type="Pfam" id="PF11848">
    <property type="entry name" value="DUF3368"/>
    <property type="match status" value="1"/>
</dbReference>
<dbReference type="GeneID" id="13353366"/>
<protein>
    <recommendedName>
        <fullName evidence="3">DUF3368 domain-containing protein</fullName>
    </recommendedName>
</protein>
<sequence length="188" mass="20163">MTGDDRTLLVDASTFITLAEIGSCPLLYRTRGRTALPAAVQREITDDPAASELERAVQSAAVHVLDPIADDDDRLQAYERATEHLEQSSCTSPGNPAWTGDVALLGEALERSDVVVVTDDKPLRDTCKALSIPVSGSIGILVRAVERGDVTADAATEHLLAMDETGARLSARLLRRAERLIEDAASDR</sequence>
<comment type="caution">
    <text evidence="1">The sequence shown here is derived from an EMBL/GenBank/DDBJ whole genome shotgun (WGS) entry which is preliminary data.</text>
</comment>
<name>L9Z3E2_9EURY</name>
<accession>L9Z3E2</accession>
<dbReference type="Proteomes" id="UP000011592">
    <property type="component" value="Unassembled WGS sequence"/>
</dbReference>
<gene>
    <name evidence="1" type="ORF">C486_08215</name>
</gene>
<reference evidence="1 2" key="1">
    <citation type="journal article" date="2014" name="PLoS Genet.">
        <title>Phylogenetically driven sequencing of extremely halophilic archaea reveals strategies for static and dynamic osmo-response.</title>
        <authorList>
            <person name="Becker E.A."/>
            <person name="Seitzer P.M."/>
            <person name="Tritt A."/>
            <person name="Larsen D."/>
            <person name="Krusor M."/>
            <person name="Yao A.I."/>
            <person name="Wu D."/>
            <person name="Madern D."/>
            <person name="Eisen J.A."/>
            <person name="Darling A.E."/>
            <person name="Facciotti M.T."/>
        </authorList>
    </citation>
    <scope>NUCLEOTIDE SEQUENCE [LARGE SCALE GENOMIC DNA]</scope>
    <source>
        <strain evidence="1 2">JCM 14663</strain>
    </source>
</reference>
<dbReference type="PATRIC" id="fig|1230459.4.peg.1642"/>
<organism evidence="1 2">
    <name type="scientific">Natrinema gari JCM 14663</name>
    <dbReference type="NCBI Taxonomy" id="1230459"/>
    <lineage>
        <taxon>Archaea</taxon>
        <taxon>Methanobacteriati</taxon>
        <taxon>Methanobacteriota</taxon>
        <taxon>Stenosarchaea group</taxon>
        <taxon>Halobacteria</taxon>
        <taxon>Halobacteriales</taxon>
        <taxon>Natrialbaceae</taxon>
        <taxon>Natrinema</taxon>
    </lineage>
</organism>
<proteinExistence type="predicted"/>